<protein>
    <submittedName>
        <fullName evidence="6">Glycosyltransferase family 2 protein</fullName>
    </submittedName>
</protein>
<comment type="similarity">
    <text evidence="1">Belongs to the glycosyltransferase 2 family.</text>
</comment>
<comment type="caution">
    <text evidence="6">The sequence shown here is derived from an EMBL/GenBank/DDBJ whole genome shotgun (WGS) entry which is preliminary data.</text>
</comment>
<dbReference type="PANTHER" id="PTHR43630:SF1">
    <property type="entry name" value="POLY-BETA-1,6-N-ACETYL-D-GLUCOSAMINE SYNTHASE"/>
    <property type="match status" value="1"/>
</dbReference>
<keyword evidence="7" id="KW-1185">Reference proteome</keyword>
<evidence type="ECO:0000313" key="6">
    <source>
        <dbReference type="EMBL" id="RXK57531.1"/>
    </source>
</evidence>
<feature type="transmembrane region" description="Helical" evidence="4">
    <location>
        <begin position="289"/>
        <end position="310"/>
    </location>
</feature>
<name>A0A4Q1CDE5_9BACT</name>
<dbReference type="CDD" id="cd06439">
    <property type="entry name" value="CESA_like_1"/>
    <property type="match status" value="1"/>
</dbReference>
<dbReference type="AlphaFoldDB" id="A0A4Q1CDE5"/>
<dbReference type="Pfam" id="PF00535">
    <property type="entry name" value="Glycos_transf_2"/>
    <property type="match status" value="1"/>
</dbReference>
<dbReference type="Proteomes" id="UP000290204">
    <property type="component" value="Unassembled WGS sequence"/>
</dbReference>
<gene>
    <name evidence="6" type="ORF">ESA94_20995</name>
</gene>
<proteinExistence type="inferred from homology"/>
<feature type="transmembrane region" description="Helical" evidence="4">
    <location>
        <begin position="345"/>
        <end position="369"/>
    </location>
</feature>
<dbReference type="SUPFAM" id="SSF53448">
    <property type="entry name" value="Nucleotide-diphospho-sugar transferases"/>
    <property type="match status" value="1"/>
</dbReference>
<evidence type="ECO:0000256" key="1">
    <source>
        <dbReference type="ARBA" id="ARBA00006739"/>
    </source>
</evidence>
<evidence type="ECO:0000256" key="3">
    <source>
        <dbReference type="ARBA" id="ARBA00022679"/>
    </source>
</evidence>
<dbReference type="InterPro" id="IPR029044">
    <property type="entry name" value="Nucleotide-diphossugar_trans"/>
</dbReference>
<dbReference type="InterPro" id="IPR001173">
    <property type="entry name" value="Glyco_trans_2-like"/>
</dbReference>
<evidence type="ECO:0000256" key="2">
    <source>
        <dbReference type="ARBA" id="ARBA00022676"/>
    </source>
</evidence>
<feature type="domain" description="Glycosyltransferase 2-like" evidence="5">
    <location>
        <begin position="46"/>
        <end position="206"/>
    </location>
</feature>
<accession>A0A4Q1CDE5</accession>
<evidence type="ECO:0000313" key="7">
    <source>
        <dbReference type="Proteomes" id="UP000290204"/>
    </source>
</evidence>
<feature type="transmembrane region" description="Helical" evidence="4">
    <location>
        <begin position="316"/>
        <end position="338"/>
    </location>
</feature>
<feature type="transmembrane region" description="Helical" evidence="4">
    <location>
        <begin position="6"/>
        <end position="30"/>
    </location>
</feature>
<evidence type="ECO:0000256" key="4">
    <source>
        <dbReference type="SAM" id="Phobius"/>
    </source>
</evidence>
<dbReference type="Gene3D" id="3.90.550.10">
    <property type="entry name" value="Spore Coat Polysaccharide Biosynthesis Protein SpsA, Chain A"/>
    <property type="match status" value="1"/>
</dbReference>
<dbReference type="GO" id="GO:0016757">
    <property type="term" value="F:glycosyltransferase activity"/>
    <property type="evidence" value="ECO:0007669"/>
    <property type="project" value="UniProtKB-KW"/>
</dbReference>
<organism evidence="6 7">
    <name type="scientific">Lacibacter luteus</name>
    <dbReference type="NCBI Taxonomy" id="2508719"/>
    <lineage>
        <taxon>Bacteria</taxon>
        <taxon>Pseudomonadati</taxon>
        <taxon>Bacteroidota</taxon>
        <taxon>Chitinophagia</taxon>
        <taxon>Chitinophagales</taxon>
        <taxon>Chitinophagaceae</taxon>
        <taxon>Lacibacter</taxon>
    </lineage>
</organism>
<keyword evidence="4" id="KW-0472">Membrane</keyword>
<keyword evidence="3 6" id="KW-0808">Transferase</keyword>
<sequence>MGAALFYTAVVILLYSYVGYPLLLSVLAAFKNMQLNTVQAEWPFVTIIIAAYNEEAVIASKIKNTLASDYPPERIQLIVAAQGSTDGTVAIASSFPAVLVLQSNERKGKSAAVNEAVEKAVHEFIVVTDANTLLTVQTIKTLVVKLNDAATGAVAGEKKVMDAKGTNISGEGLYWRYESWLKKQETKFYTVVGAAGELFAFKKELFVPIPVQAITDDFFLSLAINMQGKKVVYAADAVSTEVASLSLHDEWKRKLRIAAGGIQSLFLVKKALNPFRYPLLSFQFFSHRVLRWLFCGPALIILLLSNAMLLLANEGIFFYSFFLMQLLFYVFALAGYVLSKQKQSFFLFTVPFYIVFMHAAMMAGLVRYFTTGQSVLWEKAQR</sequence>
<evidence type="ECO:0000259" key="5">
    <source>
        <dbReference type="Pfam" id="PF00535"/>
    </source>
</evidence>
<keyword evidence="4" id="KW-1133">Transmembrane helix</keyword>
<dbReference type="OrthoDB" id="9766971at2"/>
<reference evidence="6 7" key="1">
    <citation type="submission" date="2019-01" db="EMBL/GenBank/DDBJ databases">
        <title>Lacibacter sp. strain TTM-7.</title>
        <authorList>
            <person name="Chen W.-M."/>
        </authorList>
    </citation>
    <scope>NUCLEOTIDE SEQUENCE [LARGE SCALE GENOMIC DNA]</scope>
    <source>
        <strain evidence="6 7">TTM-7</strain>
    </source>
</reference>
<keyword evidence="4" id="KW-0812">Transmembrane</keyword>
<dbReference type="PANTHER" id="PTHR43630">
    <property type="entry name" value="POLY-BETA-1,6-N-ACETYL-D-GLUCOSAMINE SYNTHASE"/>
    <property type="match status" value="1"/>
</dbReference>
<keyword evidence="2" id="KW-0328">Glycosyltransferase</keyword>
<dbReference type="EMBL" id="SDHW01000010">
    <property type="protein sequence ID" value="RXK57531.1"/>
    <property type="molecule type" value="Genomic_DNA"/>
</dbReference>